<dbReference type="EMBL" id="CALTRL010001402">
    <property type="protein sequence ID" value="CAH7672397.1"/>
    <property type="molecule type" value="Genomic_DNA"/>
</dbReference>
<dbReference type="Proteomes" id="UP001153365">
    <property type="component" value="Unassembled WGS sequence"/>
</dbReference>
<evidence type="ECO:0000313" key="3">
    <source>
        <dbReference type="EMBL" id="CAH7672397.1"/>
    </source>
</evidence>
<evidence type="ECO:0000313" key="4">
    <source>
        <dbReference type="Proteomes" id="UP001153365"/>
    </source>
</evidence>
<comment type="caution">
    <text evidence="3">The sequence shown here is derived from an EMBL/GenBank/DDBJ whole genome shotgun (WGS) entry which is preliminary data.</text>
</comment>
<keyword evidence="2" id="KW-0732">Signal</keyword>
<feature type="signal peptide" evidence="2">
    <location>
        <begin position="1"/>
        <end position="21"/>
    </location>
</feature>
<protein>
    <submittedName>
        <fullName evidence="3">Expressed protein</fullName>
    </submittedName>
</protein>
<reference evidence="3" key="1">
    <citation type="submission" date="2022-06" db="EMBL/GenBank/DDBJ databases">
        <authorList>
            <consortium name="SYNGENTA / RWTH Aachen University"/>
        </authorList>
    </citation>
    <scope>NUCLEOTIDE SEQUENCE</scope>
</reference>
<evidence type="ECO:0000256" key="2">
    <source>
        <dbReference type="SAM" id="SignalP"/>
    </source>
</evidence>
<feature type="compositionally biased region" description="Basic and acidic residues" evidence="1">
    <location>
        <begin position="103"/>
        <end position="113"/>
    </location>
</feature>
<gene>
    <name evidence="3" type="ORF">PPACK8108_LOCUS7202</name>
</gene>
<name>A0AAV0AVY3_PHAPC</name>
<proteinExistence type="predicted"/>
<sequence>MFAWYLSFILLLLIFSNDSKCSFKEGLSGLKRRLSFPDIKDPSFEIPDLNEPNFFFNHPHALDSSEGYPITSYGVSEGGIKRDKDISMQSHIKIDQLAEKKKAQSDSLVDHQHQNLHRTKKLKTDQSEMEAGYEDLKNCIQETKKQIWWPRHIEGLKKIEKTLENDLSSIMFEGIDDNCFKTLSEVLSSYENVLKPGRPISSVPVIPLIFKILDYIEKFELQANRMESNKSLIKKFFNEKELLKQLIWYISTVLIQKWGFIGVFLTSDFKEYIRDHNDLYHIRFLLNSLDTEHWKEIELGFLKAHKKLEYNKNIFKENFSEYEKRFSQYGKRFSKYEEFISENQSILKNVKDIEKPLPNVYKIIVTNPKNTSLKNFIECTFAYHVHNYLKCYKKNFKLGNLVKEKEEVFEAFFKVFQNILKVINALEESFNLKRGIRRKIYCLSPFLLELQNLMPSPDFNKYQYIGNQNKISFKTANSKSFLKSRYFELNKSGVSNIFMTLNDLKQEYGLLKTQMRFWKYNCKFSKKSIDSWHRTIKNYMEFSESILKDIIQEEEASNYWDHAKTFSSLFLKSP</sequence>
<keyword evidence="4" id="KW-1185">Reference proteome</keyword>
<feature type="chain" id="PRO_5043359082" evidence="2">
    <location>
        <begin position="22"/>
        <end position="574"/>
    </location>
</feature>
<feature type="region of interest" description="Disordered" evidence="1">
    <location>
        <begin position="103"/>
        <end position="124"/>
    </location>
</feature>
<accession>A0AAV0AVY3</accession>
<evidence type="ECO:0000256" key="1">
    <source>
        <dbReference type="SAM" id="MobiDB-lite"/>
    </source>
</evidence>
<organism evidence="3 4">
    <name type="scientific">Phakopsora pachyrhizi</name>
    <name type="common">Asian soybean rust disease fungus</name>
    <dbReference type="NCBI Taxonomy" id="170000"/>
    <lineage>
        <taxon>Eukaryota</taxon>
        <taxon>Fungi</taxon>
        <taxon>Dikarya</taxon>
        <taxon>Basidiomycota</taxon>
        <taxon>Pucciniomycotina</taxon>
        <taxon>Pucciniomycetes</taxon>
        <taxon>Pucciniales</taxon>
        <taxon>Phakopsoraceae</taxon>
        <taxon>Phakopsora</taxon>
    </lineage>
</organism>
<dbReference type="AlphaFoldDB" id="A0AAV0AVY3"/>